<dbReference type="Pfam" id="PF25547">
    <property type="entry name" value="WXG100_2"/>
    <property type="match status" value="1"/>
</dbReference>
<dbReference type="GO" id="GO:0016787">
    <property type="term" value="F:hydrolase activity"/>
    <property type="evidence" value="ECO:0007669"/>
    <property type="project" value="UniProtKB-KW"/>
</dbReference>
<feature type="region of interest" description="Disordered" evidence="1">
    <location>
        <begin position="1938"/>
        <end position="1959"/>
    </location>
</feature>
<organism evidence="4 5">
    <name type="scientific">Mycolicibacterium nivoides</name>
    <dbReference type="NCBI Taxonomy" id="2487344"/>
    <lineage>
        <taxon>Bacteria</taxon>
        <taxon>Bacillati</taxon>
        <taxon>Actinomycetota</taxon>
        <taxon>Actinomycetes</taxon>
        <taxon>Mycobacteriales</taxon>
        <taxon>Mycobacteriaceae</taxon>
        <taxon>Mycolicibacterium</taxon>
    </lineage>
</organism>
<dbReference type="SUPFAM" id="SSF55729">
    <property type="entry name" value="Acyl-CoA N-acyltransferases (Nat)"/>
    <property type="match status" value="2"/>
</dbReference>
<feature type="region of interest" description="Disordered" evidence="1">
    <location>
        <begin position="3580"/>
        <end position="3605"/>
    </location>
</feature>
<feature type="compositionally biased region" description="Basic and acidic residues" evidence="1">
    <location>
        <begin position="431"/>
        <end position="448"/>
    </location>
</feature>
<dbReference type="InterPro" id="IPR010427">
    <property type="entry name" value="DUF1023"/>
</dbReference>
<dbReference type="InterPro" id="IPR030395">
    <property type="entry name" value="GP_PDE_dom"/>
</dbReference>
<keyword evidence="4" id="KW-0378">Hydrolase</keyword>
<comment type="caution">
    <text evidence="4">The sequence shown here is derived from an EMBL/GenBank/DDBJ whole genome shotgun (WGS) entry which is preliminary data.</text>
</comment>
<feature type="compositionally biased region" description="Acidic residues" evidence="1">
    <location>
        <begin position="416"/>
        <end position="425"/>
    </location>
</feature>
<dbReference type="InterPro" id="IPR028908">
    <property type="entry name" value="Tox-PL_dom"/>
</dbReference>
<feature type="domain" description="N-acetyltransferase" evidence="2">
    <location>
        <begin position="4216"/>
        <end position="4362"/>
    </location>
</feature>
<dbReference type="Pfam" id="PF15644">
    <property type="entry name" value="Gln_amidase"/>
    <property type="match status" value="3"/>
</dbReference>
<dbReference type="InterPro" id="IPR057746">
    <property type="entry name" value="CpnT-like_N"/>
</dbReference>
<dbReference type="InterPro" id="IPR017946">
    <property type="entry name" value="PLC-like_Pdiesterase_TIM-brl"/>
</dbReference>
<proteinExistence type="predicted"/>
<evidence type="ECO:0000256" key="1">
    <source>
        <dbReference type="SAM" id="MobiDB-lite"/>
    </source>
</evidence>
<protein>
    <submittedName>
        <fullName evidence="4">Alpha/beta hydrolase</fullName>
    </submittedName>
</protein>
<dbReference type="PROSITE" id="PS51704">
    <property type="entry name" value="GP_PDE"/>
    <property type="match status" value="1"/>
</dbReference>
<dbReference type="SUPFAM" id="SSF51695">
    <property type="entry name" value="PLC-like phosphodiesterases"/>
    <property type="match status" value="1"/>
</dbReference>
<feature type="domain" description="N-acetyltransferase" evidence="2">
    <location>
        <begin position="5381"/>
        <end position="5524"/>
    </location>
</feature>
<feature type="compositionally biased region" description="Polar residues" evidence="1">
    <location>
        <begin position="617"/>
        <end position="632"/>
    </location>
</feature>
<feature type="compositionally biased region" description="Polar residues" evidence="1">
    <location>
        <begin position="373"/>
        <end position="390"/>
    </location>
</feature>
<dbReference type="Proteomes" id="UP001635816">
    <property type="component" value="Unassembled WGS sequence"/>
</dbReference>
<feature type="compositionally biased region" description="Pro residues" evidence="1">
    <location>
        <begin position="6911"/>
        <end position="6920"/>
    </location>
</feature>
<feature type="region of interest" description="Disordered" evidence="1">
    <location>
        <begin position="5343"/>
        <end position="5370"/>
    </location>
</feature>
<dbReference type="Pfam" id="PF06259">
    <property type="entry name" value="Abhydrolase_8"/>
    <property type="match status" value="7"/>
</dbReference>
<evidence type="ECO:0000313" key="5">
    <source>
        <dbReference type="Proteomes" id="UP001635816"/>
    </source>
</evidence>
<feature type="domain" description="GP-PDE" evidence="3">
    <location>
        <begin position="3350"/>
        <end position="3585"/>
    </location>
</feature>
<evidence type="ECO:0000259" key="2">
    <source>
        <dbReference type="PROSITE" id="PS51186"/>
    </source>
</evidence>
<name>A0ABW9LKV1_9MYCO</name>
<feature type="region of interest" description="Disordered" evidence="1">
    <location>
        <begin position="4618"/>
        <end position="4640"/>
    </location>
</feature>
<dbReference type="PANTHER" id="PTHR46211:SF13">
    <property type="entry name" value="GLYCEROPHOSPHODIESTER PHOSPHODIESTERASE 1-RELATED"/>
    <property type="match status" value="1"/>
</dbReference>
<gene>
    <name evidence="4" type="ORF">ACK4CT_30925</name>
</gene>
<feature type="region of interest" description="Disordered" evidence="1">
    <location>
        <begin position="6894"/>
        <end position="6935"/>
    </location>
</feature>
<feature type="region of interest" description="Disordered" evidence="1">
    <location>
        <begin position="2512"/>
        <end position="2542"/>
    </location>
</feature>
<dbReference type="EMBL" id="JBKBDD010000016">
    <property type="protein sequence ID" value="MFN6547617.1"/>
    <property type="molecule type" value="Genomic_DNA"/>
</dbReference>
<feature type="region of interest" description="Disordered" evidence="1">
    <location>
        <begin position="294"/>
        <end position="635"/>
    </location>
</feature>
<feature type="compositionally biased region" description="Polar residues" evidence="1">
    <location>
        <begin position="346"/>
        <end position="360"/>
    </location>
</feature>
<evidence type="ECO:0000313" key="4">
    <source>
        <dbReference type="EMBL" id="MFN6547617.1"/>
    </source>
</evidence>
<dbReference type="Gene3D" id="3.20.20.190">
    <property type="entry name" value="Phosphatidylinositol (PI) phosphodiesterase"/>
    <property type="match status" value="1"/>
</dbReference>
<accession>A0ABW9LKV1</accession>
<dbReference type="Pfam" id="PF03009">
    <property type="entry name" value="GDPD"/>
    <property type="match status" value="1"/>
</dbReference>
<dbReference type="RefSeq" id="WP_409545342.1">
    <property type="nucleotide sequence ID" value="NZ_JBKBDD010000016.1"/>
</dbReference>
<keyword evidence="5" id="KW-1185">Reference proteome</keyword>
<reference evidence="4 5" key="1">
    <citation type="submission" date="2024-12" db="EMBL/GenBank/DDBJ databases">
        <title>The coexistence of Mycolicibacterium septicum and Mycolicibacterium nivoides in clinical samples.</title>
        <authorList>
            <person name="Wang C."/>
            <person name="Feng Y."/>
            <person name="Zong Z."/>
        </authorList>
    </citation>
    <scope>NUCLEOTIDE SEQUENCE [LARGE SCALE GENOMIC DNA]</scope>
    <source>
        <strain evidence="4 5">120309</strain>
    </source>
</reference>
<sequence length="6935" mass="743499">MDIQIPPELQWVSYLAGGEWPQGSETRTRRIGEHYQAAAEALQDLIPDLSRVRGETMSVLFGDTADAAEKQFAMLFDGDYTVEKLAQGISGMGEGATNFSSEIEYSKLSIIVGLALAAAEISYSLAMSSTTLGASTAAIPVIETTTMAWIRALVAWAIRRIGEKMAELLTKTMMKRLLHETIQESFEELGQGLLQEGIVQGIQANNGHADYRWDRFKQTAIASTVGGGAGGATAVPVAHGLGPARNRFMAATKGATTMFTAGVSGNVAGTLSVGGEFDTISILASSTSTSIGGLKGIGGGHAPQQGNQTNPAGPARPDAPNVGLRGENPDGRLDTGQQDTDDDGETTANRTPQNDSTGQSAAPAKAGTGRGSSGQTNNTTPQSDSKATSKNGERHGALDESTDQDSDEAPDKADADTDTNADTDTESQHAPADRDEQHEPSKSEHDNSDSADIAADQPAHTAMLSPDQDAADPAANVSTTDVPHAAVAAEPVSVDAGQVDATSDVQGAQHVEGAQAAPEVADIAQAPAEAPSSPSTVSPATSPAPVTSTPTTTTTTPTTTTPTTTTNTPEQATKPAATKSDSKPVEPKQTPPTAQPAGPESQAAGVPAARIQETARDTSQNNAPNTGEQVSVPTRGDQNCVLDAADDLSAHFGRDYPVAGEPSSTGMPARALYEATDSGADFATYGEIEATLRGMEPGSAAVITSAWAGDGQRQGGHAYVAVFDGKDVYLLHRGERQGWPPSWGESAVSVTAVGYLDAQGNPVNELGSRPDDLAAAIAVGDVQGTQDQAPGEQWRHVTPQSQIADQALAKRVPPVDAGDLRNPLGLMESADARARANATWWTGLTGAEQRALIDMHPQHIGNAEGIPPAARHAANTQLLEAQRRQLQDWRDSGQRLTRSQSRMLARLDRIQSSFADAQARAQEAGVDAPMLLAFDASEFGGHGRAVVSFGADPYRADSVSWHVPGQGTTIDRIGACMDGALSHLQATLQANPGQSAASIAWLGYDAPSGWSGWRVAGHGSAREGGAVLYSDIRAFNAGRDTVAADGSHFTDNHIFAHGYGSTAVSYAGRDGRLANDIRTVTLTDSPGAGPVRRAAEFGIGADNVYVASTSRDVPAALAGRTPIAELSLGVDPWAEAFGANRGTHTQLEPSSETDTPALEPVAPAVQSTREIADDALAQRDPPVSAGDVVNPLGVAEDARTRAEANVRWWAGLTDEQRQALIETYPTRIGNSEGIPPAARDLANRTALQMARDHVQQKLDRGEKLTKPEKNHLLRMNRLDAALQQMGREAAEAGLDAPLVLAFDPPAFGGDGRAVVSFGADPYQADSVSWLVPGFATTIDKLEGNMRNALNHLQSTLQENPTLAATSIAWIGYDAPNDSATPRVARPTLARQGAEILYSDIRAFNAARDTVAGDGSHFRGNHIFAHSYGSTTASYAGRNGRLANDIRTVTLLGSPGAGPMRHARDFGIGADNVFVASSSLDPVTGLGGRTAGENGRFFGRGLGLDPAMDTFGAVRVTAQFPASMNDGGSVGTHRSYYRYMDGDTDPRVRTESLANFGRIAAGHPERLHLEGHRTVVDGRTVEPAAGRALRLDGDIDTHQPGEPRRWNPRWHPGEVEPSAAQVAADQALGQRIPPVGIKDLVTPLGNEPQAVARARANAAWWSGLGEQQRADLIEAYPFQIGNAEGIPAADRDMANRRVLQRYLDRAAGIQAQIDAGTQPNDTQLDFLLRVNRLESALQRAHVAAQQAGVGEPLVLAFDPPAFGGDGRVLVSFGVDPYVADSVSWYVPGMGSQINKLDYIMHCALNILQSTQTENPSISAASIAWLGYDAPNDSATVRVGSTKLAEAGGDILHADISAFNATRDAFAGDGSHFTGNHIFGHSYGSTTTGYAGRGGRLGEHVSTITLLGSPGVGPLQSASDFGIDPRNVFVASSSRDFVTGIGGRTPDSHGRWGRGLGTDPAMDTFGAQRIRAEFPASMDRKDTTATHNAYFDFQETDGPGTRQWLVTPANAVRSESLANVGRIASGHTERLDLEPHRTMAERPGRFFGTRRETVEPAGARNNNQGRNWWNPRWRDADIEVDPRHAVTEPTWTPSSGQTQHTATRAVADAALAQRVPPAGAADLVNPLGRAGDAVARARGNTVWWSGLTDAQRQALIESYPSRIGNAEGIPPAARDAANRLAIKRFRDHVQSMIDRGVRPGKNDLANLLRVNRLDLALQAAAANAAQAGVGGPMVLSLDPFEFGGDGRAVVSFGADPYQADSVSWLVPGFATTVDKLEGNMRNALNHVQSTMREDPTLAATSIAWIGYDAPNGAASGRVLSPALARAGAEILYSDIRAFNVARDTVAGDGSRFNGNHIFGHSYGSTTVSYAGRGARLANDVRTVTLLGSPGAGPMHHASQFGLDPGNVFVASSSRDPVTGFGGRRAEQNGRFAGRGLGMDPAMDEFGAVRVTSEFPASMNTASTVGTHKSYYHHVSEGDGPPVRTESLANSGRIAAGRTDRLDLEGHRRVVDGRTVDPAAGRPLRLDGDTQAEHEGPRRPWNPRWRAGEIEPSVARVVADEALGQRIPPLAVDDLAHPLGREPQAVARARNNAAWWSGLSQEQQQALLQEYPQQIGNAEGIPAAVRDTANREMLRRHAERAAAVQAKVDAGQDPGNRDLDFLRRINRLETTMQRAEVAAQQAGVGHPLLLALDLGAFGGDGRALVSFGVDPYTAESVSWYVPGLGSQLDKLDYIMHCALNILQSTRTENPSLSAASIAWLGYDAPNDSASARVARPGLARAGGEMLYTDISTFNAVHDAFAGDGSHFNGNHVFGHSYGSTTTGYAGANGRLAPHITTVTLIGSPGAGPLQQASDFGISTDRVFVASSSRDFVTGLGGRTSDSQGRFGIGLGTDPAMDTFGGQRISAEFPASMDRKDTLTTHNAYFDHLETDGPGTRQWLVTPSHAVRTESLTNIGRIAAGNYDDVHTEPHRTVDENGSRTVEPAAGRPVMRLDDDPGVFHPTDTHNRNAIPRWTRGNDCAQVLAGEVSARTGRDIQLDTAPSRRGTPARAMFKAFGSSADFATYAQIEETLLGRPSGSMAVIASRWSGGQPVGHAYMAVNIDGRVYLFDPHTRQYSGWPPHWGQDAVTQTAVGYLHSNGDPVQRGRWHNQFAAAAIGRVQGLPDGLAQGNIDNRPAADRDAANRALLQHYRDRADHIRTKLDQFGPATREERAFLERVDRLDLAVRQADADAARAGLEAPLVLALDTSAFSGGGHAVISFGADPYHATSVTWQTARGSIEQLGTVTVRALDGLQTSNGAHDAAAIAWIGDTGALHRDLAAFHATRQTLGEPGPFTGNHVVTQAGPPVRSESGTQVVAHRGASHDFPEQTRAAYTEALRQGAGALECDVRLTKDGELVLIHDKTVDRTSNGTGRVGDMTLAELQALDFDGHGILTLDEFIQLAQDAERPVTLFIETKHPAQQGLKIEREVVAALERHGLANPGPDQLVKAAVISFYPDALVRVRMAAPNVPTVLLGPSARYLAGIVGATAIGPSIETLRNNPELVGAAAARGLATYCWTVNNEADVQFARDLGVDWVATDHPGRTGNMLGDAPTRSSTEHESSVTAPEPALSETVRQVADDALARRIPPVRPDELRNPMGPAEEASARAANNARWWSGLTEEQRSAVIETYPQHIGNAEGISAADRDSANRNVLQQMREQADAVQSKADRGERLSGAEKKFLRRMDKLDLALRKAAVDAAQAGVDGPLLLAFDASEFGGDGRAVLSYGADPYTADSVSWHVPGVGTTMDSLLGFNTTSALNHLQAVQQENPGLSAASIAWVGYDAPSGWSTLRAAGHGMARTGGDILYSGITAFNAARDTLADDGSHFTGNHVFGYSYGSTTTGYAGQNGRLAGQVRTVSLVGSPGAGPVRTAGEFGIGADNVFVASSSRDVVTALGGRTSASNGRILGIGLGTDPAMDSFGAVRVTAEPPASMNRPLTGGTHHAYFLNTEATTNLGRVAAGHPDRVVAEQHRTEMGRSRQQPLLRTVEPAGDRVGGRRFWNALWRRPPNCAVTVSEELSSLFGRKFGLDATPSRRGVPARALFQAVGSDATFATYGEVEARLLGDPSLRVAVLTSQWTGGRQSGHAYLAVKVDGRVQLYDPHTRQYSPWPPHWGQHAVTQTAVGYLRTNGDPVGPMTADVPLQLDAADAVGNVQGPQRDPGLSRQQAEYRAQDPATRVVDTRYAEPLGDVVDNASDHARVQQLARDLSGVYGPYRIQLKAENLTDVVLLSGDIFDGNKKIGTISRQFNRDPDGTLVAAHTGLVITDENLRGKGFSKALTSELERFYVRSGIDRIELTTHDKGGFAWARRGYAWDPRPVQIQESLDRVKQSARELREIVSDEGKELLDQVVQQLDPSNPRLPEPIDLANLATTAEPNLGQLLLDGTGAVYGRNGVHYVKYLDPASVAPARTGLKGWLQNLFGRDPTSRAALDNCAYGVAGELSRIYPGRFDLSVAPTSTGVPAWALFRAADSTSQFATYADIEAELLGRPAGSSAIVVSRWAADGGRQGGHAYLAVTDGRRVQLYDPRTRQYSPWPPHWGENAVDRTAVGYLDENGDPLNRIGDAPQQISLHAADSVGDVKGHPAADDFPARQQEYRAQDPTTRRVDSTYAQPLGQIVDSFDADQVQQLAADLSGVYGPYRVEMFRAVADERAGEVIIGGAIISGDEEIGFTQQTYVRDRDGNLVAHQNVVDIPNKAFRGKGFAKALVAQLDQYYAISGVDRIELRTEQDGGYAWARQGFSWNPDPAKLRASVDNVRNSALRLRGQVSPEAQAVLDDVMRRLDPSRPDLPEPIDLAALATKQEPHLGRDLLTDTYWSGVKYLGAEAVGDAQGILHAEPLGDVISESMDQGRAQRLADDLSGVYGPYRVQFSGEALPNALQLTGEIFSGDRRIGEIDRIFIRDESGKLVANHNEMTIEDEAFRGKGFSKAFLSAFDVYYTRSGVDRIELLAVRDGAYASARRGFSWDLRPDELQESLDSVKGAAQRLLSSVTPEARAVLEEVIGRLEPGHPRLPEPADLASLTAEGHPELGRELLRRAAWYGIRYIDEIAGSPADAVGDVQGHPDDGDFLDRQRQYRAQDPADRAVDSRYAEPVGDVVDNASDPQRVHQLAADLSGVYGPFRVELQRVPDEATGIAGYIMSAGKQIGMIYWSYHRDAAGKLVAEHGMIEITSASHRGKGFSKALAKQLEPLYARSGVERIEMEAAWDGAYAWASWGFSWAPDPVKLQSSLDSIRNSAQKLQAQVGPEAQAVLDEVVQRLHPDHPRLPEPLDLARLSAPGHPDLGQKLLTNTNWHAVRYLDVEAVDSVGDVQGHPGEPDFAQQQQEYRSQDPATRRADTRYAEQLREVVDSFDREDVRQLAEDLSGRYGPYHVEFSPERIVGGERFTLYGLIRSGDTEIGYLSRQFSRDEDGNLVVENTIIRIENKEYRGRDFSKALTSELEQYYVRSGVDRIELVSKWQGSNAWSRRGFTWSTDLYHLDQSLNEIKDAALRLRPHVATEAQAVLDGIVTRLEVGHPRLPEPIDLAILATAEEPELGRKLLNNTSVHFVKYLPSPAVAETQTPGQNCAHGVADVLSARYGRPFRVEVEPSRTGVPARALYEAVGSSSRFASYDQVEASLRRLGDGSSAVLTSRWTGGRSGGHAYLAVNDGGEIYLIDPATGERTGWPPHWGQGAVDRTAVGYLDGNGDPVNPLHDVPLRLGTADSVGDVKGLPAADPPSPAQLADEALAQRTPPVGIADLVGSAGDPGTAVETARANATWWKELSADQRQALIAAYPVQIGNAEGIPPLARHEANTRVLHDWLSYRDGLQAKLDSDIRLGYEKKLELLRINSIEAALERGAVAARRAGVDGPYLLRLDTNAFHGAGMAVVGFGVDPYLAESVVWNVPGRGMTIQELGPGMGTALNHASSALLENPTASVSSMTWIGYDTMLEDGGQTGGDALFNDIRAFNAGRTAWSEGDTRFSNNHVFGHCQGSTVAGHAGDNARLDGEIRTVTLYGSPGLGPMNHAGEFGSGVDVYVATASTDPFTRHGGTTPGSRGDFRDGYGVDPTMDFFGAQRITSEFPLTAMTRGGDYDIHNFYSTFVDKDAGVRNESLANFGRVIVGHIERIQFEAHRTLVTNSDQAAKVRDPAAMRSAQLDDVAPPVADPADNCAYGVADVLSHRYGRAFRIAAKVSPSGVAARSLFEALGSSAEFASYAEVAERLKQLGPGSSAVLASRWSGVRQGGHAYLAVNDGGEIYLVDRRSGERAGWPPHWGQVAVDRTAVGYLDSDGNPVDPLGDVALQLAAADAVGDVRGLPGEPDFVRRQQEYRSQDRTTRKVDTSFAEPLSGLVDHPDPARGQQFADDLSGVYGPYRLELEAEAVPGSDRVALSGVILNGDTEIGSIDWSFDRDDDGNLVAYNGLLSIDSGQYRGHGFSKALTSELERYFVRCGVDRIELVSDWQGSNAWARRGFTWGPDLSHLQGALDQIKMRAQDLRDLVSPEAKSVLDAMVARLEVDHPRLPEPIDLANLTTTEEPDLGRRLLEGTSIDFVKHLPIAEGDPLMRLGVPVHTPGTLSMAEATTLFSDGELRMHELNEQLMGEGVSAEERARQLSELRNSLRTWTYQLMSNRDAAEFLSRNTTTPTFEDLVARNAERGLTGDAIYEAIVDTSIHSRLAPGSLSDIETGAIYSQFELGLRALSEQMVRDGVDIEDRARTLAGLRSSLRAWTRELMENRPAADWLSANESNPSFEDLVARYERKGLSGDGVYQAIIDGATHSHYAAGTLSDEETRTVYTTYELRMRELRDQLLRDGVGAEERARTMYGMRATIRSWTRSLMSDRQLAEWLNENEPNPTFDELVERNRAKGRVGDEIYEAIVASSTRSRGSVNAGLGIDPDNPPDLPPMRGPDDDRPQDQEEDTT</sequence>
<evidence type="ECO:0000259" key="3">
    <source>
        <dbReference type="PROSITE" id="PS51704"/>
    </source>
</evidence>
<feature type="compositionally biased region" description="Low complexity" evidence="1">
    <location>
        <begin position="524"/>
        <end position="573"/>
    </location>
</feature>
<dbReference type="InterPro" id="IPR016181">
    <property type="entry name" value="Acyl_CoA_acyltransferase"/>
</dbReference>
<dbReference type="PROSITE" id="PS51186">
    <property type="entry name" value="GNAT"/>
    <property type="match status" value="2"/>
</dbReference>
<feature type="compositionally biased region" description="Basic and acidic residues" evidence="1">
    <location>
        <begin position="2521"/>
        <end position="2535"/>
    </location>
</feature>
<dbReference type="PANTHER" id="PTHR46211">
    <property type="entry name" value="GLYCEROPHOSPHORYL DIESTER PHOSPHODIESTERASE"/>
    <property type="match status" value="1"/>
</dbReference>
<dbReference type="InterPro" id="IPR000182">
    <property type="entry name" value="GNAT_dom"/>
</dbReference>